<protein>
    <recommendedName>
        <fullName evidence="9">Protein Wnt</fullName>
    </recommendedName>
</protein>
<dbReference type="PANTHER" id="PTHR12027:SF102">
    <property type="entry name" value="PROTEIN WNT"/>
    <property type="match status" value="1"/>
</dbReference>
<evidence type="ECO:0000256" key="4">
    <source>
        <dbReference type="ARBA" id="ARBA00022525"/>
    </source>
</evidence>
<feature type="compositionally biased region" description="Basic and acidic residues" evidence="10">
    <location>
        <begin position="304"/>
        <end position="313"/>
    </location>
</feature>
<dbReference type="GO" id="GO:0005615">
    <property type="term" value="C:extracellular space"/>
    <property type="evidence" value="ECO:0007669"/>
    <property type="project" value="TreeGrafter"/>
</dbReference>
<dbReference type="GO" id="GO:0045165">
    <property type="term" value="P:cell fate commitment"/>
    <property type="evidence" value="ECO:0007669"/>
    <property type="project" value="TreeGrafter"/>
</dbReference>
<keyword evidence="7" id="KW-1015">Disulfide bond</keyword>
<comment type="similarity">
    <text evidence="2 9">Belongs to the Wnt family.</text>
</comment>
<dbReference type="EMBL" id="GEEE01021263">
    <property type="protein sequence ID" value="JAP41962.1"/>
    <property type="molecule type" value="Transcribed_RNA"/>
</dbReference>
<name>A0A0X3P1V6_SCHSO</name>
<dbReference type="PROSITE" id="PS00246">
    <property type="entry name" value="WNT1"/>
    <property type="match status" value="1"/>
</dbReference>
<evidence type="ECO:0000256" key="10">
    <source>
        <dbReference type="SAM" id="MobiDB-lite"/>
    </source>
</evidence>
<dbReference type="PRINTS" id="PR01349">
    <property type="entry name" value="WNTPROTEIN"/>
</dbReference>
<sequence length="517" mass="58448">MIWTLLPSKLLRQVNGPPARLLTGLLLCLALGSDLFDVNVEAIRWLSIFNLRKSSDYPPESPAPPFSAKECQIARNHLGFRPRQYKFCTDPKLGYAMLPVLRAARAVGYHCPEAFSDRRWNCSSVTKLPWVSPELKLGTREQAVVHAYAAAALVFEIGRYCAMNKIRFCSCGSDGATQITPGGDANQMSRFPGMNSPLNRRVKRQLGIHKPYPYSGLGDALSYQGANAVNQNQVQTTFYHSGCPDNVETARSYVAQFLGFDEQRLLVLGHPEMRPPPMLPPTYGFYEQPKTVFSGAGLTRRQRSVRETGLREKEEEEEEKEEEEEEVSHERARRGSKRKRNSPLVRLSNQHNYMAGAWMMIAMQKHSCKCHGVSGSCAQKVCFRQLQRIDTPAIKTAIRQRYLTAQKVSRVAQGRLLASIFRETEFVDEFVELDNLVFTEHSPDYCLPDPQRGSVGTVGRYCNLNITGDGSCMNMCCGRGYRSITKQIFEKCRCVMQQNFKVHCQTCVREETQQVCL</sequence>
<evidence type="ECO:0000256" key="2">
    <source>
        <dbReference type="ARBA" id="ARBA00005683"/>
    </source>
</evidence>
<dbReference type="PANTHER" id="PTHR12027">
    <property type="entry name" value="WNT RELATED"/>
    <property type="match status" value="1"/>
</dbReference>
<evidence type="ECO:0000256" key="9">
    <source>
        <dbReference type="RuleBase" id="RU003500"/>
    </source>
</evidence>
<feature type="region of interest" description="Disordered" evidence="10">
    <location>
        <begin position="296"/>
        <end position="345"/>
    </location>
</feature>
<dbReference type="SMART" id="SM00097">
    <property type="entry name" value="WNT1"/>
    <property type="match status" value="1"/>
</dbReference>
<comment type="subcellular location">
    <subcellularLocation>
        <location evidence="1 9">Secreted</location>
        <location evidence="1 9">Extracellular space</location>
        <location evidence="1 9">Extracellular matrix</location>
    </subcellularLocation>
</comment>
<dbReference type="AlphaFoldDB" id="A0A0X3P1V6"/>
<dbReference type="InterPro" id="IPR018161">
    <property type="entry name" value="Wnt_CS"/>
</dbReference>
<dbReference type="GO" id="GO:0005125">
    <property type="term" value="F:cytokine activity"/>
    <property type="evidence" value="ECO:0007669"/>
    <property type="project" value="TreeGrafter"/>
</dbReference>
<evidence type="ECO:0000256" key="1">
    <source>
        <dbReference type="ARBA" id="ARBA00004498"/>
    </source>
</evidence>
<dbReference type="InterPro" id="IPR043158">
    <property type="entry name" value="Wnt_C"/>
</dbReference>
<evidence type="ECO:0000313" key="11">
    <source>
        <dbReference type="EMBL" id="JAP41962.1"/>
    </source>
</evidence>
<evidence type="ECO:0000256" key="8">
    <source>
        <dbReference type="ARBA" id="ARBA00023288"/>
    </source>
</evidence>
<dbReference type="Pfam" id="PF00110">
    <property type="entry name" value="wnt"/>
    <property type="match status" value="2"/>
</dbReference>
<evidence type="ECO:0000256" key="6">
    <source>
        <dbReference type="ARBA" id="ARBA00022687"/>
    </source>
</evidence>
<evidence type="ECO:0000256" key="3">
    <source>
        <dbReference type="ARBA" id="ARBA00022473"/>
    </source>
</evidence>
<feature type="compositionally biased region" description="Basic residues" evidence="10">
    <location>
        <begin position="331"/>
        <end position="341"/>
    </location>
</feature>
<gene>
    <name evidence="11" type="primary">WN11B</name>
    <name evidence="11" type="ORF">TR134996</name>
</gene>
<proteinExistence type="inferred from homology"/>
<evidence type="ECO:0000256" key="5">
    <source>
        <dbReference type="ARBA" id="ARBA00022530"/>
    </source>
</evidence>
<keyword evidence="4" id="KW-0964">Secreted</keyword>
<accession>A0A0X3P1V6</accession>
<dbReference type="InterPro" id="IPR005817">
    <property type="entry name" value="Wnt"/>
</dbReference>
<evidence type="ECO:0000256" key="7">
    <source>
        <dbReference type="ARBA" id="ARBA00023157"/>
    </source>
</evidence>
<keyword evidence="3 9" id="KW-0217">Developmental protein</keyword>
<dbReference type="GO" id="GO:0030182">
    <property type="term" value="P:neuron differentiation"/>
    <property type="evidence" value="ECO:0007669"/>
    <property type="project" value="TreeGrafter"/>
</dbReference>
<keyword evidence="5" id="KW-0272">Extracellular matrix</keyword>
<keyword evidence="6 9" id="KW-0879">Wnt signaling pathway</keyword>
<keyword evidence="8" id="KW-0449">Lipoprotein</keyword>
<dbReference type="GO" id="GO:0005109">
    <property type="term" value="F:frizzled binding"/>
    <property type="evidence" value="ECO:0007669"/>
    <property type="project" value="TreeGrafter"/>
</dbReference>
<comment type="function">
    <text evidence="9">Ligand for members of the frizzled family of seven transmembrane receptors.</text>
</comment>
<reference evidence="11" key="1">
    <citation type="submission" date="2016-01" db="EMBL/GenBank/DDBJ databases">
        <title>Reference transcriptome for the parasite Schistocephalus solidus: insights into the molecular evolution of parasitism.</title>
        <authorList>
            <person name="Hebert F.O."/>
            <person name="Grambauer S."/>
            <person name="Barber I."/>
            <person name="Landry C.R."/>
            <person name="Aubin-Horth N."/>
        </authorList>
    </citation>
    <scope>NUCLEOTIDE SEQUENCE</scope>
</reference>
<organism evidence="11">
    <name type="scientific">Schistocephalus solidus</name>
    <name type="common">Tapeworm</name>
    <dbReference type="NCBI Taxonomy" id="70667"/>
    <lineage>
        <taxon>Eukaryota</taxon>
        <taxon>Metazoa</taxon>
        <taxon>Spiralia</taxon>
        <taxon>Lophotrochozoa</taxon>
        <taxon>Platyhelminthes</taxon>
        <taxon>Cestoda</taxon>
        <taxon>Eucestoda</taxon>
        <taxon>Diphyllobothriidea</taxon>
        <taxon>Diphyllobothriidae</taxon>
        <taxon>Schistocephalus</taxon>
    </lineage>
</organism>
<dbReference type="Gene3D" id="3.30.2460.20">
    <property type="match status" value="1"/>
</dbReference>
<feature type="compositionally biased region" description="Acidic residues" evidence="10">
    <location>
        <begin position="314"/>
        <end position="327"/>
    </location>
</feature>
<dbReference type="GO" id="GO:0060070">
    <property type="term" value="P:canonical Wnt signaling pathway"/>
    <property type="evidence" value="ECO:0007669"/>
    <property type="project" value="TreeGrafter"/>
</dbReference>